<dbReference type="Proteomes" id="UP000033930">
    <property type="component" value="Unassembled WGS sequence"/>
</dbReference>
<dbReference type="Pfam" id="PF06325">
    <property type="entry name" value="PrmA"/>
    <property type="match status" value="1"/>
</dbReference>
<reference evidence="1 2" key="1">
    <citation type="journal article" date="2015" name="Nature">
        <title>rRNA introns, odd ribosomes, and small enigmatic genomes across a large radiation of phyla.</title>
        <authorList>
            <person name="Brown C.T."/>
            <person name="Hug L.A."/>
            <person name="Thomas B.C."/>
            <person name="Sharon I."/>
            <person name="Castelle C.J."/>
            <person name="Singh A."/>
            <person name="Wilkins M.J."/>
            <person name="Williams K.H."/>
            <person name="Banfield J.F."/>
        </authorList>
    </citation>
    <scope>NUCLEOTIDE SEQUENCE [LARGE SCALE GENOMIC DNA]</scope>
</reference>
<comment type="caution">
    <text evidence="1">The sequence shown here is derived from an EMBL/GenBank/DDBJ whole genome shotgun (WGS) entry which is preliminary data.</text>
</comment>
<dbReference type="InterPro" id="IPR029063">
    <property type="entry name" value="SAM-dependent_MTases_sf"/>
</dbReference>
<dbReference type="PANTHER" id="PTHR11006">
    <property type="entry name" value="PROTEIN ARGININE N-METHYLTRANSFERASE"/>
    <property type="match status" value="1"/>
</dbReference>
<evidence type="ECO:0000313" key="1">
    <source>
        <dbReference type="EMBL" id="KKR99027.1"/>
    </source>
</evidence>
<dbReference type="AlphaFoldDB" id="A0A0G0YFB6"/>
<dbReference type="PANTHER" id="PTHR11006:SF53">
    <property type="entry name" value="PROTEIN ARGININE N-METHYLTRANSFERASE 3"/>
    <property type="match status" value="1"/>
</dbReference>
<dbReference type="InterPro" id="IPR025799">
    <property type="entry name" value="Arg_MeTrfase"/>
</dbReference>
<proteinExistence type="predicted"/>
<evidence type="ECO:0000313" key="2">
    <source>
        <dbReference type="Proteomes" id="UP000033930"/>
    </source>
</evidence>
<dbReference type="SUPFAM" id="SSF53335">
    <property type="entry name" value="S-adenosyl-L-methionine-dependent methyltransferases"/>
    <property type="match status" value="1"/>
</dbReference>
<dbReference type="Gene3D" id="3.40.50.150">
    <property type="entry name" value="Vaccinia Virus protein VP39"/>
    <property type="match status" value="1"/>
</dbReference>
<organism evidence="1 2">
    <name type="scientific">Candidatus Uhrbacteria bacterium GW2011_GWC1_41_20</name>
    <dbReference type="NCBI Taxonomy" id="1618983"/>
    <lineage>
        <taxon>Bacteria</taxon>
        <taxon>Candidatus Uhriibacteriota</taxon>
    </lineage>
</organism>
<protein>
    <submittedName>
        <fullName evidence="1">Amino acid adenylation domain protein</fullName>
    </submittedName>
</protein>
<gene>
    <name evidence="1" type="ORF">UU50_C0011G0006</name>
</gene>
<dbReference type="CDD" id="cd02440">
    <property type="entry name" value="AdoMet_MTases"/>
    <property type="match status" value="1"/>
</dbReference>
<dbReference type="GO" id="GO:0042054">
    <property type="term" value="F:histone methyltransferase activity"/>
    <property type="evidence" value="ECO:0007669"/>
    <property type="project" value="TreeGrafter"/>
</dbReference>
<dbReference type="EMBL" id="LCAW01000011">
    <property type="protein sequence ID" value="KKR99027.1"/>
    <property type="molecule type" value="Genomic_DNA"/>
</dbReference>
<dbReference type="GO" id="GO:0016274">
    <property type="term" value="F:protein-arginine N-methyltransferase activity"/>
    <property type="evidence" value="ECO:0007669"/>
    <property type="project" value="InterPro"/>
</dbReference>
<accession>A0A0G0YFB6</accession>
<sequence length="220" mass="24924">MESGTGSAILSILAAKAGAKKVYAVEIDREVAKFARENIKKAGFQNIITLIESDVKKVKLKDIDNEKVDVVIAENLSTWQVTEPQIQIMNHINKFLAKKNSTVLPAKIFNYIELVQSQYRFENVIDLRTHYFEFTGIRKSKILSAKKLFEEIDLTRQNSPIVNKKIKVQIDSDGVLNSVRLTSPLQVHGEINFDFSDSLMPPVVFPIKQDIQVSKMMSLN</sequence>
<name>A0A0G0YFB6_9BACT</name>